<keyword evidence="3 7" id="KW-0547">Nucleotide-binding</keyword>
<dbReference type="SMART" id="SM00175">
    <property type="entry name" value="RAB"/>
    <property type="match status" value="1"/>
</dbReference>
<dbReference type="GO" id="GO:0003924">
    <property type="term" value="F:GTPase activity"/>
    <property type="evidence" value="ECO:0007669"/>
    <property type="project" value="InterPro"/>
</dbReference>
<evidence type="ECO:0000256" key="3">
    <source>
        <dbReference type="ARBA" id="ARBA00022741"/>
    </source>
</evidence>
<evidence type="ECO:0000256" key="1">
    <source>
        <dbReference type="ARBA" id="ARBA00010290"/>
    </source>
</evidence>
<dbReference type="CDD" id="cd04154">
    <property type="entry name" value="Arl2"/>
    <property type="match status" value="1"/>
</dbReference>
<evidence type="ECO:0000256" key="4">
    <source>
        <dbReference type="ARBA" id="ARBA00023134"/>
    </source>
</evidence>
<keyword evidence="2" id="KW-0519">Myristate</keyword>
<evidence type="ECO:0000256" key="7">
    <source>
        <dbReference type="PIRSR" id="PIRSR606689-1"/>
    </source>
</evidence>
<dbReference type="InterPro" id="IPR005225">
    <property type="entry name" value="Small_GTP-bd"/>
</dbReference>
<organism evidence="10 11">
    <name type="scientific">Sarcoptes scabiei</name>
    <name type="common">Itch mite</name>
    <name type="synonym">Acarus scabiei</name>
    <dbReference type="NCBI Taxonomy" id="52283"/>
    <lineage>
        <taxon>Eukaryota</taxon>
        <taxon>Metazoa</taxon>
        <taxon>Ecdysozoa</taxon>
        <taxon>Arthropoda</taxon>
        <taxon>Chelicerata</taxon>
        <taxon>Arachnida</taxon>
        <taxon>Acari</taxon>
        <taxon>Acariformes</taxon>
        <taxon>Sarcoptiformes</taxon>
        <taxon>Astigmata</taxon>
        <taxon>Psoroptidia</taxon>
        <taxon>Sarcoptoidea</taxon>
        <taxon>Sarcoptidae</taxon>
        <taxon>Sarcoptinae</taxon>
        <taxon>Sarcoptes</taxon>
    </lineage>
</organism>
<dbReference type="SMART" id="SM00178">
    <property type="entry name" value="SAR"/>
    <property type="match status" value="1"/>
</dbReference>
<evidence type="ECO:0000256" key="9">
    <source>
        <dbReference type="RuleBase" id="RU003925"/>
    </source>
</evidence>
<comment type="similarity">
    <text evidence="1 9">Belongs to the small GTPase superfamily. Arf family.</text>
</comment>
<dbReference type="GO" id="GO:0051649">
    <property type="term" value="P:establishment of localization in cell"/>
    <property type="evidence" value="ECO:0007669"/>
    <property type="project" value="UniProtKB-ARBA"/>
</dbReference>
<feature type="binding site" evidence="8">
    <location>
        <position position="30"/>
    </location>
    <ligand>
        <name>Mg(2+)</name>
        <dbReference type="ChEBI" id="CHEBI:18420"/>
    </ligand>
</feature>
<evidence type="ECO:0000256" key="5">
    <source>
        <dbReference type="ARBA" id="ARBA00023288"/>
    </source>
</evidence>
<dbReference type="OMA" id="KTHHWQI"/>
<accession>A0A131ZV46</accession>
<dbReference type="InterPro" id="IPR027417">
    <property type="entry name" value="P-loop_NTPase"/>
</dbReference>
<dbReference type="SMART" id="SM00177">
    <property type="entry name" value="ARF"/>
    <property type="match status" value="1"/>
</dbReference>
<dbReference type="Gene3D" id="3.40.50.300">
    <property type="entry name" value="P-loop containing nucleotide triphosphate hydrolases"/>
    <property type="match status" value="1"/>
</dbReference>
<dbReference type="OrthoDB" id="2011769at2759"/>
<feature type="binding site" evidence="7">
    <location>
        <begin position="23"/>
        <end position="30"/>
    </location>
    <ligand>
        <name>GTP</name>
        <dbReference type="ChEBI" id="CHEBI:37565"/>
    </ligand>
</feature>
<evidence type="ECO:0000256" key="2">
    <source>
        <dbReference type="ARBA" id="ARBA00022707"/>
    </source>
</evidence>
<feature type="binding site" evidence="7">
    <location>
        <position position="69"/>
    </location>
    <ligand>
        <name>GTP</name>
        <dbReference type="ChEBI" id="CHEBI:37565"/>
    </ligand>
</feature>
<keyword evidence="8" id="KW-0460">Magnesium</keyword>
<comment type="caution">
    <text evidence="10">The sequence shown here is derived from an EMBL/GenBank/DDBJ whole genome shotgun (WGS) entry which is preliminary data.</text>
</comment>
<dbReference type="PANTHER" id="PTHR45697">
    <property type="entry name" value="ADP-RIBOSYLATION FACTOR-LIKE PROTEIN 2-RELATED"/>
    <property type="match status" value="1"/>
</dbReference>
<dbReference type="InterPro" id="IPR044612">
    <property type="entry name" value="ARL2/3"/>
</dbReference>
<proteinExistence type="inferred from homology"/>
<dbReference type="EMBL" id="JXLN01001762">
    <property type="protein sequence ID" value="KPM02399.1"/>
    <property type="molecule type" value="Genomic_DNA"/>
</dbReference>
<dbReference type="AlphaFoldDB" id="A0A131ZV46"/>
<dbReference type="PROSITE" id="PS51419">
    <property type="entry name" value="RAB"/>
    <property type="match status" value="1"/>
</dbReference>
<dbReference type="PRINTS" id="PR00328">
    <property type="entry name" value="SAR1GTPBP"/>
</dbReference>
<keyword evidence="4 7" id="KW-0342">GTP-binding</keyword>
<dbReference type="FunFam" id="3.40.50.300:FF:000393">
    <property type="entry name" value="ADP-ribosylation factor-like 2, arl2"/>
    <property type="match status" value="1"/>
</dbReference>
<protein>
    <recommendedName>
        <fullName evidence="6">ADP-ribosylation factor-like protein 2</fullName>
    </recommendedName>
</protein>
<dbReference type="PROSITE" id="PS51417">
    <property type="entry name" value="ARF"/>
    <property type="match status" value="1"/>
</dbReference>
<feature type="binding site" evidence="8">
    <location>
        <position position="47"/>
    </location>
    <ligand>
        <name>Mg(2+)</name>
        <dbReference type="ChEBI" id="CHEBI:18420"/>
    </ligand>
</feature>
<sequence>MVLLSIIKKIKEREQEVRILFLGLDNAGKTTVLKQLKNEDVTSISPTLGFTIDSLEYRDFNLNIWDVGGQKSLRPFWRNYYEDTDGLIFVVDSCDRLRLADCKAQLNEIIVEERLLGASLLILANKQDMQNSLKPDQIQEFLQLDQIKSHHWEIFSCSAITGENIIESIDWLIDDISSRIYV</sequence>
<dbReference type="VEuPathDB" id="VectorBase:SSCA003231"/>
<dbReference type="SUPFAM" id="SSF52540">
    <property type="entry name" value="P-loop containing nucleoside triphosphate hydrolases"/>
    <property type="match status" value="1"/>
</dbReference>
<dbReference type="GO" id="GO:0016192">
    <property type="term" value="P:vesicle-mediated transport"/>
    <property type="evidence" value="ECO:0007669"/>
    <property type="project" value="UniProtKB-ARBA"/>
</dbReference>
<dbReference type="GO" id="GO:0005525">
    <property type="term" value="F:GTP binding"/>
    <property type="evidence" value="ECO:0007669"/>
    <property type="project" value="UniProtKB-KW"/>
</dbReference>
<dbReference type="Pfam" id="PF00025">
    <property type="entry name" value="Arf"/>
    <property type="match status" value="1"/>
</dbReference>
<evidence type="ECO:0000313" key="11">
    <source>
        <dbReference type="Proteomes" id="UP000616769"/>
    </source>
</evidence>
<feature type="binding site" evidence="7">
    <location>
        <begin position="125"/>
        <end position="128"/>
    </location>
    <ligand>
        <name>GTP</name>
        <dbReference type="ChEBI" id="CHEBI:37565"/>
    </ligand>
</feature>
<keyword evidence="8" id="KW-0479">Metal-binding</keyword>
<evidence type="ECO:0000256" key="6">
    <source>
        <dbReference type="ARBA" id="ARBA00026198"/>
    </source>
</evidence>
<dbReference type="NCBIfam" id="TIGR00231">
    <property type="entry name" value="small_GTP"/>
    <property type="match status" value="1"/>
</dbReference>
<dbReference type="GO" id="GO:0046872">
    <property type="term" value="F:metal ion binding"/>
    <property type="evidence" value="ECO:0007669"/>
    <property type="project" value="UniProtKB-KW"/>
</dbReference>
<evidence type="ECO:0000256" key="8">
    <source>
        <dbReference type="PIRSR" id="PIRSR606689-2"/>
    </source>
</evidence>
<name>A0A131ZV46_SARSC</name>
<dbReference type="InterPro" id="IPR006689">
    <property type="entry name" value="Small_GTPase_ARF/SAR"/>
</dbReference>
<dbReference type="InterPro" id="IPR045873">
    <property type="entry name" value="Arl2"/>
</dbReference>
<dbReference type="Proteomes" id="UP000616769">
    <property type="component" value="Unassembled WGS sequence"/>
</dbReference>
<gene>
    <name evidence="10" type="ORF">QR98_0008120</name>
</gene>
<evidence type="ECO:0000313" key="10">
    <source>
        <dbReference type="EMBL" id="KPM02399.1"/>
    </source>
</evidence>
<keyword evidence="5" id="KW-0449">Lipoprotein</keyword>
<reference evidence="10 11" key="1">
    <citation type="journal article" date="2015" name="Parasit. Vectors">
        <title>Draft genome of the scabies mite.</title>
        <authorList>
            <person name="Rider S.D.Jr."/>
            <person name="Morgan M.S."/>
            <person name="Arlian L.G."/>
        </authorList>
    </citation>
    <scope>NUCLEOTIDE SEQUENCE [LARGE SCALE GENOMIC DNA]</scope>
    <source>
        <strain evidence="10">Arlian Lab</strain>
    </source>
</reference>